<organism evidence="1 2">
    <name type="scientific">Hypocrea virens (strain Gv29-8 / FGSC 10586)</name>
    <name type="common">Gliocladium virens</name>
    <name type="synonym">Trichoderma virens</name>
    <dbReference type="NCBI Taxonomy" id="413071"/>
    <lineage>
        <taxon>Eukaryota</taxon>
        <taxon>Fungi</taxon>
        <taxon>Dikarya</taxon>
        <taxon>Ascomycota</taxon>
        <taxon>Pezizomycotina</taxon>
        <taxon>Sordariomycetes</taxon>
        <taxon>Hypocreomycetidae</taxon>
        <taxon>Hypocreales</taxon>
        <taxon>Hypocreaceae</taxon>
        <taxon>Trichoderma</taxon>
    </lineage>
</organism>
<dbReference type="STRING" id="413071.G9MX64"/>
<dbReference type="Proteomes" id="UP000007115">
    <property type="component" value="Unassembled WGS sequence"/>
</dbReference>
<keyword evidence="2" id="KW-1185">Reference proteome</keyword>
<protein>
    <submittedName>
        <fullName evidence="1">Uncharacterized protein</fullName>
    </submittedName>
</protein>
<accession>G9MX64</accession>
<evidence type="ECO:0000313" key="1">
    <source>
        <dbReference type="EMBL" id="EHK20997.1"/>
    </source>
</evidence>
<dbReference type="InParanoid" id="G9MX64"/>
<dbReference type="OrthoDB" id="4896127at2759"/>
<dbReference type="RefSeq" id="XP_013955190.1">
    <property type="nucleotide sequence ID" value="XM_014099715.1"/>
</dbReference>
<reference evidence="1 2" key="1">
    <citation type="journal article" date="2011" name="Genome Biol.">
        <title>Comparative genome sequence analysis underscores mycoparasitism as the ancestral life style of Trichoderma.</title>
        <authorList>
            <person name="Kubicek C.P."/>
            <person name="Herrera-Estrella A."/>
            <person name="Seidl-Seiboth V."/>
            <person name="Martinez D.A."/>
            <person name="Druzhinina I.S."/>
            <person name="Thon M."/>
            <person name="Zeilinger S."/>
            <person name="Casas-Flores S."/>
            <person name="Horwitz B.A."/>
            <person name="Mukherjee P.K."/>
            <person name="Mukherjee M."/>
            <person name="Kredics L."/>
            <person name="Alcaraz L.D."/>
            <person name="Aerts A."/>
            <person name="Antal Z."/>
            <person name="Atanasova L."/>
            <person name="Cervantes-Badillo M.G."/>
            <person name="Challacombe J."/>
            <person name="Chertkov O."/>
            <person name="McCluskey K."/>
            <person name="Coulpier F."/>
            <person name="Deshpande N."/>
            <person name="von Doehren H."/>
            <person name="Ebbole D.J."/>
            <person name="Esquivel-Naranjo E.U."/>
            <person name="Fekete E."/>
            <person name="Flipphi M."/>
            <person name="Glaser F."/>
            <person name="Gomez-Rodriguez E.Y."/>
            <person name="Gruber S."/>
            <person name="Han C."/>
            <person name="Henrissat B."/>
            <person name="Hermosa R."/>
            <person name="Hernandez-Onate M."/>
            <person name="Karaffa L."/>
            <person name="Kosti I."/>
            <person name="Le Crom S."/>
            <person name="Lindquist E."/>
            <person name="Lucas S."/>
            <person name="Luebeck M."/>
            <person name="Luebeck P.S."/>
            <person name="Margeot A."/>
            <person name="Metz B."/>
            <person name="Misra M."/>
            <person name="Nevalainen H."/>
            <person name="Omann M."/>
            <person name="Packer N."/>
            <person name="Perrone G."/>
            <person name="Uresti-Rivera E.E."/>
            <person name="Salamov A."/>
            <person name="Schmoll M."/>
            <person name="Seiboth B."/>
            <person name="Shapiro H."/>
            <person name="Sukno S."/>
            <person name="Tamayo-Ramos J.A."/>
            <person name="Tisch D."/>
            <person name="Wiest A."/>
            <person name="Wilkinson H.H."/>
            <person name="Zhang M."/>
            <person name="Coutinho P.M."/>
            <person name="Kenerley C.M."/>
            <person name="Monte E."/>
            <person name="Baker S.E."/>
            <person name="Grigoriev I.V."/>
        </authorList>
    </citation>
    <scope>NUCLEOTIDE SEQUENCE [LARGE SCALE GENOMIC DNA]</scope>
    <source>
        <strain evidence="2">Gv29-8 / FGSC 10586</strain>
    </source>
</reference>
<name>G9MX64_HYPVG</name>
<dbReference type="eggNOG" id="ENOG502SXY4">
    <property type="taxonomic scope" value="Eukaryota"/>
</dbReference>
<gene>
    <name evidence="1" type="ORF">TRIVIDRAFT_223463</name>
</gene>
<dbReference type="GeneID" id="25791768"/>
<dbReference type="AlphaFoldDB" id="G9MX64"/>
<comment type="caution">
    <text evidence="1">The sequence shown here is derived from an EMBL/GenBank/DDBJ whole genome shotgun (WGS) entry which is preliminary data.</text>
</comment>
<dbReference type="HOGENOM" id="CLU_774013_0_0_1"/>
<evidence type="ECO:0000313" key="2">
    <source>
        <dbReference type="Proteomes" id="UP000007115"/>
    </source>
</evidence>
<dbReference type="VEuPathDB" id="FungiDB:TRIVIDRAFT_223463"/>
<dbReference type="EMBL" id="ABDF02000076">
    <property type="protein sequence ID" value="EHK20997.1"/>
    <property type="molecule type" value="Genomic_DNA"/>
</dbReference>
<proteinExistence type="predicted"/>
<sequence>MEASRIKLDLTGSDGVQMQATHSSNDYFAESGNEFFGIASAQNSLEALKRYLGSSDYLDESESKLAESYLRMSDFSVPLTDIEEFGGTYRARNLNGEDFNQVLQDYGNNGQSFIFRAEILLVCNGRLKDGGDGTVVIFRFTFSTAENVSQRRFTSAKITVEFSDFLGRPANDPEVVTLFPERLHNLDIVTNSSVKGQQANAATGTSEPARLRFGAGLKLSQTDSDVYYARLMPVTWNTRPKKSGQDNAALWRLKEHTSKENGVPDFLQTAVILRRNGDGKFRMKIKIEATVDNRIDMKPTIEKMFGEIELGPVDPVNINPASFLGKEIDIPWLVGGILDALDLDIKGSEKQKKKRDAK</sequence>